<name>A0ABR7NUJ2_9FIRM</name>
<evidence type="ECO:0000256" key="1">
    <source>
        <dbReference type="ARBA" id="ARBA00000824"/>
    </source>
</evidence>
<dbReference type="InterPro" id="IPR001086">
    <property type="entry name" value="Preph_deHydtase"/>
</dbReference>
<sequence>MKTPDLKECREKLDGIDREIVRLFEERMAVCGQVAEYKIETGKAVYDGEREKQKLAAVREMAAGDQNKEAVEELFTQLMTMSRRYQYSLLCARKKTPPLGFTEVEEIRKRDVRVVFQGVEGAYSHAAVRMYFGEDADAYHVEKFEDTIRELERGQADYAVLPIENSTAGFVITNYDLLSRYDNYIVGEIYVPVDHVLLGVPGASVSDVKTVYSHNQALMQCSEYLDSHGDWNQVSVLNTAAAAKKVMEEGDKTQAAVASRTAGELYGLAELKTSISNERGNTTRFLVLSREPVYEKKASKVTVTFEVPHVSGSLYKILGNFIFNGVNMRMIESRPIPDKPFEYRFFVDIEGNLSHAPVHNALAGIQAEASSMKILGNY</sequence>
<keyword evidence="12" id="KW-0584">Phenylalanine biosynthesis</keyword>
<evidence type="ECO:0000256" key="8">
    <source>
        <dbReference type="ARBA" id="ARBA00021872"/>
    </source>
</evidence>
<dbReference type="PROSITE" id="PS51171">
    <property type="entry name" value="PREPHENATE_DEHYDR_3"/>
    <property type="match status" value="1"/>
</dbReference>
<keyword evidence="15" id="KW-0511">Multifunctional enzyme</keyword>
<evidence type="ECO:0000256" key="4">
    <source>
        <dbReference type="ARBA" id="ARBA00004741"/>
    </source>
</evidence>
<evidence type="ECO:0000256" key="11">
    <source>
        <dbReference type="ARBA" id="ARBA00023141"/>
    </source>
</evidence>
<dbReference type="CDD" id="cd04905">
    <property type="entry name" value="ACT_CM-PDT"/>
    <property type="match status" value="1"/>
</dbReference>
<keyword evidence="13" id="KW-0413">Isomerase</keyword>
<dbReference type="PROSITE" id="PS51671">
    <property type="entry name" value="ACT"/>
    <property type="match status" value="1"/>
</dbReference>
<evidence type="ECO:0000256" key="15">
    <source>
        <dbReference type="ARBA" id="ARBA00023268"/>
    </source>
</evidence>
<dbReference type="SMART" id="SM00830">
    <property type="entry name" value="CM_2"/>
    <property type="match status" value="1"/>
</dbReference>
<dbReference type="PANTHER" id="PTHR21022:SF19">
    <property type="entry name" value="PREPHENATE DEHYDRATASE-RELATED"/>
    <property type="match status" value="1"/>
</dbReference>
<dbReference type="Gene3D" id="3.30.70.260">
    <property type="match status" value="1"/>
</dbReference>
<dbReference type="EC" id="4.2.1.51" evidence="6"/>
<dbReference type="InterPro" id="IPR036979">
    <property type="entry name" value="CM_dom_sf"/>
</dbReference>
<dbReference type="CDD" id="cd13631">
    <property type="entry name" value="PBP2_Ct-PDT_like"/>
    <property type="match status" value="1"/>
</dbReference>
<gene>
    <name evidence="22" type="ORF">H8708_11255</name>
</gene>
<comment type="catalytic activity">
    <reaction evidence="1">
        <text>chorismate = prephenate</text>
        <dbReference type="Rhea" id="RHEA:13897"/>
        <dbReference type="ChEBI" id="CHEBI:29748"/>
        <dbReference type="ChEBI" id="CHEBI:29934"/>
        <dbReference type="EC" id="5.4.99.5"/>
    </reaction>
</comment>
<evidence type="ECO:0000256" key="5">
    <source>
        <dbReference type="ARBA" id="ARBA00004817"/>
    </source>
</evidence>
<dbReference type="SUPFAM" id="SSF55021">
    <property type="entry name" value="ACT-like"/>
    <property type="match status" value="1"/>
</dbReference>
<evidence type="ECO:0000256" key="3">
    <source>
        <dbReference type="ARBA" id="ARBA00004496"/>
    </source>
</evidence>
<comment type="pathway">
    <text evidence="5">Metabolic intermediate biosynthesis; prephenate biosynthesis; prephenate from chorismate: step 1/1.</text>
</comment>
<dbReference type="InterPro" id="IPR008242">
    <property type="entry name" value="Chor_mutase/pphenate_deHydtase"/>
</dbReference>
<evidence type="ECO:0000256" key="17">
    <source>
        <dbReference type="ARBA" id="ARBA00031520"/>
    </source>
</evidence>
<keyword evidence="23" id="KW-1185">Reference proteome</keyword>
<feature type="domain" description="Prephenate dehydratase" evidence="20">
    <location>
        <begin position="113"/>
        <end position="290"/>
    </location>
</feature>
<evidence type="ECO:0000313" key="22">
    <source>
        <dbReference type="EMBL" id="MBC8599794.1"/>
    </source>
</evidence>
<dbReference type="PIRSF" id="PIRSF001500">
    <property type="entry name" value="Chor_mut_pdt_Ppr"/>
    <property type="match status" value="1"/>
</dbReference>
<evidence type="ECO:0000256" key="12">
    <source>
        <dbReference type="ARBA" id="ARBA00023222"/>
    </source>
</evidence>
<dbReference type="Gene3D" id="3.40.190.10">
    <property type="entry name" value="Periplasmic binding protein-like II"/>
    <property type="match status" value="2"/>
</dbReference>
<reference evidence="22 23" key="1">
    <citation type="submission" date="2020-08" db="EMBL/GenBank/DDBJ databases">
        <title>Genome public.</title>
        <authorList>
            <person name="Liu C."/>
            <person name="Sun Q."/>
        </authorList>
    </citation>
    <scope>NUCLEOTIDE SEQUENCE [LARGE SCALE GENOMIC DNA]</scope>
    <source>
        <strain evidence="22 23">BX10</strain>
    </source>
</reference>
<dbReference type="Pfam" id="PF00800">
    <property type="entry name" value="PDT"/>
    <property type="match status" value="1"/>
</dbReference>
<feature type="domain" description="ACT" evidence="21">
    <location>
        <begin position="302"/>
        <end position="378"/>
    </location>
</feature>
<dbReference type="InterPro" id="IPR036263">
    <property type="entry name" value="Chorismate_II_sf"/>
</dbReference>
<dbReference type="PANTHER" id="PTHR21022">
    <property type="entry name" value="PREPHENATE DEHYDRATASE P PROTEIN"/>
    <property type="match status" value="1"/>
</dbReference>
<dbReference type="RefSeq" id="WP_158358805.1">
    <property type="nucleotide sequence ID" value="NZ_JACRTJ010000025.1"/>
</dbReference>
<dbReference type="SUPFAM" id="SSF53850">
    <property type="entry name" value="Periplasmic binding protein-like II"/>
    <property type="match status" value="1"/>
</dbReference>
<dbReference type="Proteomes" id="UP000647491">
    <property type="component" value="Unassembled WGS sequence"/>
</dbReference>
<dbReference type="PROSITE" id="PS00857">
    <property type="entry name" value="PREPHENATE_DEHYDR_1"/>
    <property type="match status" value="1"/>
</dbReference>
<organism evidence="22 23">
    <name type="scientific">Enterocloster hominis</name>
    <name type="common">ex Liu et al. 2021</name>
    <dbReference type="NCBI Taxonomy" id="2763663"/>
    <lineage>
        <taxon>Bacteria</taxon>
        <taxon>Bacillati</taxon>
        <taxon>Bacillota</taxon>
        <taxon>Clostridia</taxon>
        <taxon>Lachnospirales</taxon>
        <taxon>Lachnospiraceae</taxon>
        <taxon>Enterocloster</taxon>
    </lineage>
</organism>
<comment type="catalytic activity">
    <reaction evidence="18">
        <text>prephenate + H(+) = 3-phenylpyruvate + CO2 + H2O</text>
        <dbReference type="Rhea" id="RHEA:21648"/>
        <dbReference type="ChEBI" id="CHEBI:15377"/>
        <dbReference type="ChEBI" id="CHEBI:15378"/>
        <dbReference type="ChEBI" id="CHEBI:16526"/>
        <dbReference type="ChEBI" id="CHEBI:18005"/>
        <dbReference type="ChEBI" id="CHEBI:29934"/>
        <dbReference type="EC" id="4.2.1.51"/>
    </reaction>
</comment>
<dbReference type="InterPro" id="IPR002701">
    <property type="entry name" value="CM_II_prokaryot"/>
</dbReference>
<evidence type="ECO:0000256" key="2">
    <source>
        <dbReference type="ARBA" id="ARBA00002364"/>
    </source>
</evidence>
<comment type="subcellular location">
    <subcellularLocation>
        <location evidence="3">Cytoplasm</location>
    </subcellularLocation>
</comment>
<accession>A0ABR7NUJ2</accession>
<evidence type="ECO:0000256" key="7">
    <source>
        <dbReference type="ARBA" id="ARBA00014401"/>
    </source>
</evidence>
<comment type="pathway">
    <text evidence="4">Amino-acid biosynthesis; L-phenylalanine biosynthesis; phenylpyruvate from prephenate: step 1/1.</text>
</comment>
<dbReference type="InterPro" id="IPR018528">
    <property type="entry name" value="Preph_deHydtase_CS"/>
</dbReference>
<dbReference type="SUPFAM" id="SSF48600">
    <property type="entry name" value="Chorismate mutase II"/>
    <property type="match status" value="1"/>
</dbReference>
<protein>
    <recommendedName>
        <fullName evidence="7">Bifunctional chorismate mutase/prephenate dehydratase</fullName>
        <ecNumber evidence="6">4.2.1.51</ecNumber>
    </recommendedName>
    <alternativeName>
        <fullName evidence="17">Chorismate mutase-prephenate dehydratase</fullName>
    </alternativeName>
    <alternativeName>
        <fullName evidence="8">Prephenate dehydratase</fullName>
    </alternativeName>
    <alternativeName>
        <fullName evidence="16">p-protein</fullName>
    </alternativeName>
</protein>
<keyword evidence="11" id="KW-0057">Aromatic amino acid biosynthesis</keyword>
<evidence type="ECO:0000259" key="19">
    <source>
        <dbReference type="PROSITE" id="PS51168"/>
    </source>
</evidence>
<dbReference type="PROSITE" id="PS51168">
    <property type="entry name" value="CHORISMATE_MUT_2"/>
    <property type="match status" value="1"/>
</dbReference>
<keyword evidence="9" id="KW-0963">Cytoplasm</keyword>
<comment type="caution">
    <text evidence="22">The sequence shown here is derived from an EMBL/GenBank/DDBJ whole genome shotgun (WGS) entry which is preliminary data.</text>
</comment>
<evidence type="ECO:0000259" key="21">
    <source>
        <dbReference type="PROSITE" id="PS51671"/>
    </source>
</evidence>
<keyword evidence="14" id="KW-0456">Lyase</keyword>
<keyword evidence="10" id="KW-0028">Amino-acid biosynthesis</keyword>
<evidence type="ECO:0000256" key="13">
    <source>
        <dbReference type="ARBA" id="ARBA00023235"/>
    </source>
</evidence>
<dbReference type="Gene3D" id="1.20.59.10">
    <property type="entry name" value="Chorismate mutase"/>
    <property type="match status" value="1"/>
</dbReference>
<evidence type="ECO:0000256" key="14">
    <source>
        <dbReference type="ARBA" id="ARBA00023239"/>
    </source>
</evidence>
<evidence type="ECO:0000256" key="16">
    <source>
        <dbReference type="ARBA" id="ARBA00031175"/>
    </source>
</evidence>
<evidence type="ECO:0000256" key="18">
    <source>
        <dbReference type="ARBA" id="ARBA00047848"/>
    </source>
</evidence>
<evidence type="ECO:0000313" key="23">
    <source>
        <dbReference type="Proteomes" id="UP000647491"/>
    </source>
</evidence>
<dbReference type="Pfam" id="PF01817">
    <property type="entry name" value="CM_2"/>
    <property type="match status" value="1"/>
</dbReference>
<proteinExistence type="predicted"/>
<feature type="domain" description="Chorismate mutase" evidence="19">
    <location>
        <begin position="1"/>
        <end position="90"/>
    </location>
</feature>
<evidence type="ECO:0000256" key="6">
    <source>
        <dbReference type="ARBA" id="ARBA00013147"/>
    </source>
</evidence>
<comment type="function">
    <text evidence="2">Catalyzes the Claisen rearrangement of chorismate to prephenate and the decarboxylation/dehydration of prephenate to phenylpyruvate.</text>
</comment>
<dbReference type="InterPro" id="IPR002912">
    <property type="entry name" value="ACT_dom"/>
</dbReference>
<evidence type="ECO:0000259" key="20">
    <source>
        <dbReference type="PROSITE" id="PS51171"/>
    </source>
</evidence>
<dbReference type="InterPro" id="IPR045865">
    <property type="entry name" value="ACT-like_dom_sf"/>
</dbReference>
<evidence type="ECO:0000256" key="10">
    <source>
        <dbReference type="ARBA" id="ARBA00022605"/>
    </source>
</evidence>
<dbReference type="EMBL" id="JACRTJ010000025">
    <property type="protein sequence ID" value="MBC8599794.1"/>
    <property type="molecule type" value="Genomic_DNA"/>
</dbReference>
<evidence type="ECO:0000256" key="9">
    <source>
        <dbReference type="ARBA" id="ARBA00022490"/>
    </source>
</evidence>